<keyword evidence="3" id="KW-1185">Reference proteome</keyword>
<reference evidence="2 3" key="1">
    <citation type="journal article" date="2023" name="Arcadia Sci">
        <title>De novo assembly of a long-read Amblyomma americanum tick genome.</title>
        <authorList>
            <person name="Chou S."/>
            <person name="Poskanzer K.E."/>
            <person name="Rollins M."/>
            <person name="Thuy-Boun P.S."/>
        </authorList>
    </citation>
    <scope>NUCLEOTIDE SEQUENCE [LARGE SCALE GENOMIC DNA]</scope>
    <source>
        <strain evidence="2">F_SG_1</strain>
        <tissue evidence="2">Salivary glands</tissue>
    </source>
</reference>
<protein>
    <submittedName>
        <fullName evidence="2">Uncharacterized protein</fullName>
    </submittedName>
</protein>
<feature type="region of interest" description="Disordered" evidence="1">
    <location>
        <begin position="1"/>
        <end position="34"/>
    </location>
</feature>
<organism evidence="2 3">
    <name type="scientific">Amblyomma americanum</name>
    <name type="common">Lone star tick</name>
    <dbReference type="NCBI Taxonomy" id="6943"/>
    <lineage>
        <taxon>Eukaryota</taxon>
        <taxon>Metazoa</taxon>
        <taxon>Ecdysozoa</taxon>
        <taxon>Arthropoda</taxon>
        <taxon>Chelicerata</taxon>
        <taxon>Arachnida</taxon>
        <taxon>Acari</taxon>
        <taxon>Parasitiformes</taxon>
        <taxon>Ixodida</taxon>
        <taxon>Ixodoidea</taxon>
        <taxon>Ixodidae</taxon>
        <taxon>Amblyomminae</taxon>
        <taxon>Amblyomma</taxon>
    </lineage>
</organism>
<name>A0AAQ4DGT5_AMBAM</name>
<evidence type="ECO:0000313" key="3">
    <source>
        <dbReference type="Proteomes" id="UP001321473"/>
    </source>
</evidence>
<comment type="caution">
    <text evidence="2">The sequence shown here is derived from an EMBL/GenBank/DDBJ whole genome shotgun (WGS) entry which is preliminary data.</text>
</comment>
<dbReference type="Proteomes" id="UP001321473">
    <property type="component" value="Unassembled WGS sequence"/>
</dbReference>
<sequence length="134" mass="14846">MQDPLHALILGNVEGARAPDDTSGPNEGTASEAYQAAETTTAVVGRDLAEKGSQKSQKLSTPDAEGHFDEGETYAVDEEKDRQRRQCSAQIDERLRYRYGESSIMSKTEGGLLYRCNTEKDIRQVRQLAVSEQH</sequence>
<dbReference type="AlphaFoldDB" id="A0AAQ4DGT5"/>
<evidence type="ECO:0000313" key="2">
    <source>
        <dbReference type="EMBL" id="KAK8761675.1"/>
    </source>
</evidence>
<gene>
    <name evidence="2" type="ORF">V5799_027058</name>
</gene>
<proteinExistence type="predicted"/>
<dbReference type="EMBL" id="JARKHS020030869">
    <property type="protein sequence ID" value="KAK8761675.1"/>
    <property type="molecule type" value="Genomic_DNA"/>
</dbReference>
<accession>A0AAQ4DGT5</accession>
<evidence type="ECO:0000256" key="1">
    <source>
        <dbReference type="SAM" id="MobiDB-lite"/>
    </source>
</evidence>
<feature type="region of interest" description="Disordered" evidence="1">
    <location>
        <begin position="48"/>
        <end position="72"/>
    </location>
</feature>